<sequence length="268" mass="29641">MFVKLTLSLFLAVVAIAHGGSILDIFNWEDSKKLLEVTQPQAAPEIRNDINCKWKCKGPACVCCIDTNVTSYDPEGSKCIHMRYMSKEEGLFVQISHGKKIEYEKVQMTSPGPICLVMSMLFQMCAIFTRMAPTADGLRGCVHLEPGTIFLSQNKIPLGCFKANEAGMEMSDPPSDLLESEHENTEENNNEDDASETDIDFDPNKFFAGVYQTAQQSIALLSSLLEETSNSTKPASPAETSSLPTPEEKITESTQKRAPKNLKHPNQL</sequence>
<feature type="compositionally biased region" description="Acidic residues" evidence="1">
    <location>
        <begin position="186"/>
        <end position="199"/>
    </location>
</feature>
<dbReference type="PANTHER" id="PTHR36299">
    <property type="entry name" value="AGAP008005-PA"/>
    <property type="match status" value="1"/>
</dbReference>
<keyword evidence="2" id="KW-0732">Signal</keyword>
<protein>
    <recommendedName>
        <fullName evidence="3">DUF4773 domain-containing protein</fullName>
    </recommendedName>
</protein>
<dbReference type="Proteomes" id="UP000494256">
    <property type="component" value="Unassembled WGS sequence"/>
</dbReference>
<dbReference type="AlphaFoldDB" id="A0A8S1A6X9"/>
<evidence type="ECO:0000256" key="1">
    <source>
        <dbReference type="SAM" id="MobiDB-lite"/>
    </source>
</evidence>
<evidence type="ECO:0000313" key="4">
    <source>
        <dbReference type="EMBL" id="CAB3240384.1"/>
    </source>
</evidence>
<feature type="region of interest" description="Disordered" evidence="1">
    <location>
        <begin position="169"/>
        <end position="199"/>
    </location>
</feature>
<feature type="chain" id="PRO_5035756363" description="DUF4773 domain-containing protein" evidence="2">
    <location>
        <begin position="20"/>
        <end position="268"/>
    </location>
</feature>
<evidence type="ECO:0000256" key="2">
    <source>
        <dbReference type="SAM" id="SignalP"/>
    </source>
</evidence>
<feature type="signal peptide" evidence="2">
    <location>
        <begin position="1"/>
        <end position="19"/>
    </location>
</feature>
<feature type="compositionally biased region" description="Basic and acidic residues" evidence="1">
    <location>
        <begin position="246"/>
        <end position="255"/>
    </location>
</feature>
<dbReference type="InterPro" id="IPR031941">
    <property type="entry name" value="DUF4773"/>
</dbReference>
<accession>A0A8S1A6X9</accession>
<feature type="compositionally biased region" description="Basic residues" evidence="1">
    <location>
        <begin position="257"/>
        <end position="268"/>
    </location>
</feature>
<gene>
    <name evidence="4" type="ORF">APLA_LOCUS9025</name>
</gene>
<feature type="region of interest" description="Disordered" evidence="1">
    <location>
        <begin position="226"/>
        <end position="268"/>
    </location>
</feature>
<feature type="domain" description="DUF4773" evidence="3">
    <location>
        <begin position="55"/>
        <end position="167"/>
    </location>
</feature>
<proteinExistence type="predicted"/>
<dbReference type="EMBL" id="CADEBD010000309">
    <property type="protein sequence ID" value="CAB3240384.1"/>
    <property type="molecule type" value="Genomic_DNA"/>
</dbReference>
<reference evidence="4 5" key="1">
    <citation type="submission" date="2020-04" db="EMBL/GenBank/DDBJ databases">
        <authorList>
            <person name="Wallbank WR R."/>
            <person name="Pardo Diaz C."/>
            <person name="Kozak K."/>
            <person name="Martin S."/>
            <person name="Jiggins C."/>
            <person name="Moest M."/>
            <person name="Warren A I."/>
            <person name="Byers J.R.P. K."/>
            <person name="Montejo-Kovacevich G."/>
            <person name="Yen C E."/>
        </authorList>
    </citation>
    <scope>NUCLEOTIDE SEQUENCE [LARGE SCALE GENOMIC DNA]</scope>
</reference>
<evidence type="ECO:0000313" key="5">
    <source>
        <dbReference type="Proteomes" id="UP000494256"/>
    </source>
</evidence>
<dbReference type="PANTHER" id="PTHR36299:SF2">
    <property type="entry name" value="DUF4773 DOMAIN-CONTAINING PROTEIN"/>
    <property type="match status" value="1"/>
</dbReference>
<comment type="caution">
    <text evidence="4">The sequence shown here is derived from an EMBL/GenBank/DDBJ whole genome shotgun (WGS) entry which is preliminary data.</text>
</comment>
<evidence type="ECO:0000259" key="3">
    <source>
        <dbReference type="Pfam" id="PF15998"/>
    </source>
</evidence>
<organism evidence="4 5">
    <name type="scientific">Arctia plantaginis</name>
    <name type="common">Wood tiger moth</name>
    <name type="synonym">Phalaena plantaginis</name>
    <dbReference type="NCBI Taxonomy" id="874455"/>
    <lineage>
        <taxon>Eukaryota</taxon>
        <taxon>Metazoa</taxon>
        <taxon>Ecdysozoa</taxon>
        <taxon>Arthropoda</taxon>
        <taxon>Hexapoda</taxon>
        <taxon>Insecta</taxon>
        <taxon>Pterygota</taxon>
        <taxon>Neoptera</taxon>
        <taxon>Endopterygota</taxon>
        <taxon>Lepidoptera</taxon>
        <taxon>Glossata</taxon>
        <taxon>Ditrysia</taxon>
        <taxon>Noctuoidea</taxon>
        <taxon>Erebidae</taxon>
        <taxon>Arctiinae</taxon>
        <taxon>Arctia</taxon>
    </lineage>
</organism>
<dbReference type="OrthoDB" id="8598182at2759"/>
<dbReference type="Pfam" id="PF15998">
    <property type="entry name" value="DUF4773"/>
    <property type="match status" value="1"/>
</dbReference>
<name>A0A8S1A6X9_ARCPL</name>